<dbReference type="AlphaFoldDB" id="A0A0D0DTY9"/>
<protein>
    <submittedName>
        <fullName evidence="1">Uncharacterized protein</fullName>
    </submittedName>
</protein>
<dbReference type="OrthoDB" id="2676650at2759"/>
<organism evidence="1 2">
    <name type="scientific">Paxillus rubicundulus Ve08.2h10</name>
    <dbReference type="NCBI Taxonomy" id="930991"/>
    <lineage>
        <taxon>Eukaryota</taxon>
        <taxon>Fungi</taxon>
        <taxon>Dikarya</taxon>
        <taxon>Basidiomycota</taxon>
        <taxon>Agaricomycotina</taxon>
        <taxon>Agaricomycetes</taxon>
        <taxon>Agaricomycetidae</taxon>
        <taxon>Boletales</taxon>
        <taxon>Paxilineae</taxon>
        <taxon>Paxillaceae</taxon>
        <taxon>Paxillus</taxon>
    </lineage>
</organism>
<dbReference type="InParanoid" id="A0A0D0DTY9"/>
<gene>
    <name evidence="1" type="ORF">PAXRUDRAFT_136112</name>
</gene>
<dbReference type="HOGENOM" id="CLU_125584_0_0_1"/>
<evidence type="ECO:0000313" key="2">
    <source>
        <dbReference type="Proteomes" id="UP000054538"/>
    </source>
</evidence>
<feature type="non-terminal residue" evidence="1">
    <location>
        <position position="131"/>
    </location>
</feature>
<keyword evidence="2" id="KW-1185">Reference proteome</keyword>
<name>A0A0D0DTY9_9AGAM</name>
<reference evidence="1 2" key="1">
    <citation type="submission" date="2014-04" db="EMBL/GenBank/DDBJ databases">
        <authorList>
            <consortium name="DOE Joint Genome Institute"/>
            <person name="Kuo A."/>
            <person name="Kohler A."/>
            <person name="Jargeat P."/>
            <person name="Nagy L.G."/>
            <person name="Floudas D."/>
            <person name="Copeland A."/>
            <person name="Barry K.W."/>
            <person name="Cichocki N."/>
            <person name="Veneault-Fourrey C."/>
            <person name="LaButti K."/>
            <person name="Lindquist E.A."/>
            <person name="Lipzen A."/>
            <person name="Lundell T."/>
            <person name="Morin E."/>
            <person name="Murat C."/>
            <person name="Sun H."/>
            <person name="Tunlid A."/>
            <person name="Henrissat B."/>
            <person name="Grigoriev I.V."/>
            <person name="Hibbett D.S."/>
            <person name="Martin F."/>
            <person name="Nordberg H.P."/>
            <person name="Cantor M.N."/>
            <person name="Hua S.X."/>
        </authorList>
    </citation>
    <scope>NUCLEOTIDE SEQUENCE [LARGE SCALE GENOMIC DNA]</scope>
    <source>
        <strain evidence="1 2">Ve08.2h10</strain>
    </source>
</reference>
<proteinExistence type="predicted"/>
<accession>A0A0D0DTY9</accession>
<dbReference type="Proteomes" id="UP000054538">
    <property type="component" value="Unassembled WGS sequence"/>
</dbReference>
<dbReference type="EMBL" id="KN824931">
    <property type="protein sequence ID" value="KIK97543.1"/>
    <property type="molecule type" value="Genomic_DNA"/>
</dbReference>
<evidence type="ECO:0000313" key="1">
    <source>
        <dbReference type="EMBL" id="KIK97543.1"/>
    </source>
</evidence>
<sequence length="131" mass="14568">IGHSSYTDLGFEDIIEGRQKFMCGLSSMSNEVVSKAYAVKLASKKCIISCLSLTHAEIDAMEKQFDFMWALEEEANDKLSATDEELQSIKDVIDECGITLGDDIVFGHVIYADELIVLTIANLKLSQVTRR</sequence>
<reference evidence="2" key="2">
    <citation type="submission" date="2015-01" db="EMBL/GenBank/DDBJ databases">
        <title>Evolutionary Origins and Diversification of the Mycorrhizal Mutualists.</title>
        <authorList>
            <consortium name="DOE Joint Genome Institute"/>
            <consortium name="Mycorrhizal Genomics Consortium"/>
            <person name="Kohler A."/>
            <person name="Kuo A."/>
            <person name="Nagy L.G."/>
            <person name="Floudas D."/>
            <person name="Copeland A."/>
            <person name="Barry K.W."/>
            <person name="Cichocki N."/>
            <person name="Veneault-Fourrey C."/>
            <person name="LaButti K."/>
            <person name="Lindquist E.A."/>
            <person name="Lipzen A."/>
            <person name="Lundell T."/>
            <person name="Morin E."/>
            <person name="Murat C."/>
            <person name="Riley R."/>
            <person name="Ohm R."/>
            <person name="Sun H."/>
            <person name="Tunlid A."/>
            <person name="Henrissat B."/>
            <person name="Grigoriev I.V."/>
            <person name="Hibbett D.S."/>
            <person name="Martin F."/>
        </authorList>
    </citation>
    <scope>NUCLEOTIDE SEQUENCE [LARGE SCALE GENOMIC DNA]</scope>
    <source>
        <strain evidence="2">Ve08.2h10</strain>
    </source>
</reference>